<protein>
    <recommendedName>
        <fullName evidence="3">F-box domain-containing protein</fullName>
    </recommendedName>
</protein>
<sequence>MPSLLSLPLEIRDNIIDYVITSQRDPPTARNDHSSRRDTRIQFEDTHWKEIGNLIYFESSPTAFRPAFGGLLLACQQLRADTLKRVSKADVPMILDVLAVNEETIWVTWLSLPLITGRMIEKLDIQYRYQYDGQEQSEETTNTHKWTLDFTTQLRYLIYRILAVGSAGPLPDSNRRRLWTGARYKFNDTIRFEHEYIPHYSIRMLRFHAPRPFVPPDAATNLLHSGYRTEVNDMIEEVALRNVIYQGRKHPGWKLARERIGGILSFFYSGMLDLGTYSDLNDLYLSYSSDPSCAQIIAEILEGRKANDL</sequence>
<evidence type="ECO:0000313" key="2">
    <source>
        <dbReference type="Proteomes" id="UP000077069"/>
    </source>
</evidence>
<reference evidence="1 2" key="1">
    <citation type="submission" date="2016-05" db="EMBL/GenBank/DDBJ databases">
        <title>Comparative analysis of secretome profiles of manganese(II)-oxidizing ascomycete fungi.</title>
        <authorList>
            <consortium name="DOE Joint Genome Institute"/>
            <person name="Zeiner C.A."/>
            <person name="Purvine S.O."/>
            <person name="Zink E.M."/>
            <person name="Wu S."/>
            <person name="Pasa-Tolic L."/>
            <person name="Chaput D.L."/>
            <person name="Haridas S."/>
            <person name="Grigoriev I.V."/>
            <person name="Santelli C.M."/>
            <person name="Hansel C.M."/>
        </authorList>
    </citation>
    <scope>NUCLEOTIDE SEQUENCE [LARGE SCALE GENOMIC DNA]</scope>
    <source>
        <strain evidence="1 2">AP3s5-JAC2a</strain>
    </source>
</reference>
<evidence type="ECO:0008006" key="3">
    <source>
        <dbReference type="Google" id="ProtNLM"/>
    </source>
</evidence>
<dbReference type="Proteomes" id="UP000077069">
    <property type="component" value="Unassembled WGS sequence"/>
</dbReference>
<dbReference type="OrthoDB" id="3763917at2759"/>
<dbReference type="RefSeq" id="XP_018031318.1">
    <property type="nucleotide sequence ID" value="XM_018179329.1"/>
</dbReference>
<keyword evidence="2" id="KW-1185">Reference proteome</keyword>
<dbReference type="InterPro" id="IPR036116">
    <property type="entry name" value="FN3_sf"/>
</dbReference>
<dbReference type="EMBL" id="KV441558">
    <property type="protein sequence ID" value="OAG00953.1"/>
    <property type="molecule type" value="Genomic_DNA"/>
</dbReference>
<dbReference type="AlphaFoldDB" id="A0A177BZZ2"/>
<evidence type="ECO:0000313" key="1">
    <source>
        <dbReference type="EMBL" id="OAG00953.1"/>
    </source>
</evidence>
<dbReference type="SUPFAM" id="SSF49265">
    <property type="entry name" value="Fibronectin type III"/>
    <property type="match status" value="1"/>
</dbReference>
<proteinExistence type="predicted"/>
<name>A0A177BZZ2_9PLEO</name>
<accession>A0A177BZZ2</accession>
<organism evidence="1 2">
    <name type="scientific">Paraphaeosphaeria sporulosa</name>
    <dbReference type="NCBI Taxonomy" id="1460663"/>
    <lineage>
        <taxon>Eukaryota</taxon>
        <taxon>Fungi</taxon>
        <taxon>Dikarya</taxon>
        <taxon>Ascomycota</taxon>
        <taxon>Pezizomycotina</taxon>
        <taxon>Dothideomycetes</taxon>
        <taxon>Pleosporomycetidae</taxon>
        <taxon>Pleosporales</taxon>
        <taxon>Massarineae</taxon>
        <taxon>Didymosphaeriaceae</taxon>
        <taxon>Paraphaeosphaeria</taxon>
    </lineage>
</organism>
<dbReference type="GeneID" id="28762815"/>
<dbReference type="STRING" id="1460663.A0A177BZZ2"/>
<gene>
    <name evidence="1" type="ORF">CC84DRAFT_1168157</name>
</gene>
<dbReference type="InParanoid" id="A0A177BZZ2"/>